<dbReference type="InterPro" id="IPR051532">
    <property type="entry name" value="Ester_Hydrolysis_Enzymes"/>
</dbReference>
<gene>
    <name evidence="2" type="ORF">ACFQ4B_03615</name>
</gene>
<keyword evidence="2" id="KW-0378">Hydrolase</keyword>
<reference evidence="3" key="1">
    <citation type="journal article" date="2019" name="Int. J. Syst. Evol. Microbiol.">
        <title>The Global Catalogue of Microorganisms (GCM) 10K type strain sequencing project: providing services to taxonomists for standard genome sequencing and annotation.</title>
        <authorList>
            <consortium name="The Broad Institute Genomics Platform"/>
            <consortium name="The Broad Institute Genome Sequencing Center for Infectious Disease"/>
            <person name="Wu L."/>
            <person name="Ma J."/>
        </authorList>
    </citation>
    <scope>NUCLEOTIDE SEQUENCE [LARGE SCALE GENOMIC DNA]</scope>
    <source>
        <strain evidence="3">CCUG 53270</strain>
    </source>
</reference>
<organism evidence="2 3">
    <name type="scientific">Paenibacillus vulneris</name>
    <dbReference type="NCBI Taxonomy" id="1133364"/>
    <lineage>
        <taxon>Bacteria</taxon>
        <taxon>Bacillati</taxon>
        <taxon>Bacillota</taxon>
        <taxon>Bacilli</taxon>
        <taxon>Bacillales</taxon>
        <taxon>Paenibacillaceae</taxon>
        <taxon>Paenibacillus</taxon>
    </lineage>
</organism>
<dbReference type="Proteomes" id="UP001597180">
    <property type="component" value="Unassembled WGS sequence"/>
</dbReference>
<name>A0ABW3UI50_9BACL</name>
<dbReference type="PANTHER" id="PTHR30383:SF5">
    <property type="entry name" value="SGNH HYDROLASE-TYPE ESTERASE DOMAIN-CONTAINING PROTEIN"/>
    <property type="match status" value="1"/>
</dbReference>
<dbReference type="SUPFAM" id="SSF52266">
    <property type="entry name" value="SGNH hydrolase"/>
    <property type="match status" value="1"/>
</dbReference>
<keyword evidence="3" id="KW-1185">Reference proteome</keyword>
<dbReference type="GO" id="GO:0016787">
    <property type="term" value="F:hydrolase activity"/>
    <property type="evidence" value="ECO:0007669"/>
    <property type="project" value="UniProtKB-KW"/>
</dbReference>
<dbReference type="RefSeq" id="WP_179135863.1">
    <property type="nucleotide sequence ID" value="NZ_BAABJG010000027.1"/>
</dbReference>
<sequence>MINVQLWKNQPETSYRIIAFGSSNTELTWSSEGRHNWVDWLGINLRAHIGKHVCIINQGIGGDTSSDLLRRLDRDVLSFLPAAVIITVGGNDAAKGGSVEQYIDNVRQICSRLRELKSEPVLHSYYCPLYHLHPEGFEQIFKDIVEANRLLSREMNLTHLDTYSRFEPFYLHEPEEYTRLMRDPLHVNHLGNLLMGMHVSEELKLPKLQFPLDIKGEAEMLWERMNRWYGR</sequence>
<proteinExistence type="predicted"/>
<evidence type="ECO:0000259" key="1">
    <source>
        <dbReference type="Pfam" id="PF13472"/>
    </source>
</evidence>
<accession>A0ABW3UI50</accession>
<evidence type="ECO:0000313" key="2">
    <source>
        <dbReference type="EMBL" id="MFD1219199.1"/>
    </source>
</evidence>
<dbReference type="EMBL" id="JBHTLU010000007">
    <property type="protein sequence ID" value="MFD1219199.1"/>
    <property type="molecule type" value="Genomic_DNA"/>
</dbReference>
<dbReference type="Pfam" id="PF13472">
    <property type="entry name" value="Lipase_GDSL_2"/>
    <property type="match status" value="1"/>
</dbReference>
<feature type="domain" description="SGNH hydrolase-type esterase" evidence="1">
    <location>
        <begin position="19"/>
        <end position="192"/>
    </location>
</feature>
<dbReference type="InterPro" id="IPR013830">
    <property type="entry name" value="SGNH_hydro"/>
</dbReference>
<evidence type="ECO:0000313" key="3">
    <source>
        <dbReference type="Proteomes" id="UP001597180"/>
    </source>
</evidence>
<protein>
    <submittedName>
        <fullName evidence="2">SGNH/GDSL hydrolase family protein</fullName>
    </submittedName>
</protein>
<dbReference type="InterPro" id="IPR036514">
    <property type="entry name" value="SGNH_hydro_sf"/>
</dbReference>
<dbReference type="PANTHER" id="PTHR30383">
    <property type="entry name" value="THIOESTERASE 1/PROTEASE 1/LYSOPHOSPHOLIPASE L1"/>
    <property type="match status" value="1"/>
</dbReference>
<dbReference type="Gene3D" id="3.40.50.1110">
    <property type="entry name" value="SGNH hydrolase"/>
    <property type="match status" value="1"/>
</dbReference>
<comment type="caution">
    <text evidence="2">The sequence shown here is derived from an EMBL/GenBank/DDBJ whole genome shotgun (WGS) entry which is preliminary data.</text>
</comment>